<proteinExistence type="predicted"/>
<dbReference type="InterPro" id="IPR025160">
    <property type="entry name" value="AATF"/>
</dbReference>
<dbReference type="GO" id="GO:0005730">
    <property type="term" value="C:nucleolus"/>
    <property type="evidence" value="ECO:0007669"/>
    <property type="project" value="TreeGrafter"/>
</dbReference>
<sequence>MEQSRYSNKSIFRETSALEECESDEEESDDGTLFSSEEDATCTDDKSENNLFKSIKSNSSVEIEKSNAVRSQIRLWDSLLEARIQLQKCLVASNKLPVHNCFDAFKRLAGSEFVTQLSLSKQEGLSLLNNLIELQQFTFAIHSHSLIMSVDSKSLSDKISELINPNPVWEDPENVYSETTAKLDKRFNEFVEDERILGSNLKLSKGILLAEDDLKYTGKKVSRRSYGKGSLNPYSFTTNLDDFSGDKSIESSRKENDDEIFSGDENYSDLLDGNENSYIPKKMRKLSDISKEITDQDVNFKRYRDDTLQKWYLRSKAASFKSSNFSAFDLSILKQIEHVLRDRESLIKRTRKRWSSYRMFGVNSSVDAKEACINVFYLYLLIPS</sequence>
<evidence type="ECO:0000313" key="4">
    <source>
        <dbReference type="Proteomes" id="UP000792457"/>
    </source>
</evidence>
<dbReference type="AlphaFoldDB" id="A0A8K0P6M0"/>
<reference evidence="3" key="2">
    <citation type="submission" date="2017-10" db="EMBL/GenBank/DDBJ databases">
        <title>Ladona fulva Genome sequencing and assembly.</title>
        <authorList>
            <person name="Murali S."/>
            <person name="Richards S."/>
            <person name="Bandaranaike D."/>
            <person name="Bellair M."/>
            <person name="Blankenburg K."/>
            <person name="Chao H."/>
            <person name="Dinh H."/>
            <person name="Doddapaneni H."/>
            <person name="Dugan-Rocha S."/>
            <person name="Elkadiri S."/>
            <person name="Gnanaolivu R."/>
            <person name="Hernandez B."/>
            <person name="Skinner E."/>
            <person name="Javaid M."/>
            <person name="Lee S."/>
            <person name="Li M."/>
            <person name="Ming W."/>
            <person name="Munidasa M."/>
            <person name="Muniz J."/>
            <person name="Nguyen L."/>
            <person name="Hughes D."/>
            <person name="Osuji N."/>
            <person name="Pu L.-L."/>
            <person name="Puazo M."/>
            <person name="Qu C."/>
            <person name="Quiroz J."/>
            <person name="Raj R."/>
            <person name="Weissenberger G."/>
            <person name="Xin Y."/>
            <person name="Zou X."/>
            <person name="Han Y."/>
            <person name="Worley K."/>
            <person name="Muzny D."/>
            <person name="Gibbs R."/>
        </authorList>
    </citation>
    <scope>NUCLEOTIDE SEQUENCE</scope>
    <source>
        <strain evidence="3">Sampled in the wild</strain>
    </source>
</reference>
<reference evidence="3" key="1">
    <citation type="submission" date="2013-04" db="EMBL/GenBank/DDBJ databases">
        <authorList>
            <person name="Qu J."/>
            <person name="Murali S.C."/>
            <person name="Bandaranaike D."/>
            <person name="Bellair M."/>
            <person name="Blankenburg K."/>
            <person name="Chao H."/>
            <person name="Dinh H."/>
            <person name="Doddapaneni H."/>
            <person name="Downs B."/>
            <person name="Dugan-Rocha S."/>
            <person name="Elkadiri S."/>
            <person name="Gnanaolivu R.D."/>
            <person name="Hernandez B."/>
            <person name="Javaid M."/>
            <person name="Jayaseelan J.C."/>
            <person name="Lee S."/>
            <person name="Li M."/>
            <person name="Ming W."/>
            <person name="Munidasa M."/>
            <person name="Muniz J."/>
            <person name="Nguyen L."/>
            <person name="Ongeri F."/>
            <person name="Osuji N."/>
            <person name="Pu L.-L."/>
            <person name="Puazo M."/>
            <person name="Qu C."/>
            <person name="Quiroz J."/>
            <person name="Raj R."/>
            <person name="Weissenberger G."/>
            <person name="Xin Y."/>
            <person name="Zou X."/>
            <person name="Han Y."/>
            <person name="Richards S."/>
            <person name="Worley K."/>
            <person name="Muzny D."/>
            <person name="Gibbs R."/>
        </authorList>
    </citation>
    <scope>NUCLEOTIDE SEQUENCE</scope>
    <source>
        <strain evidence="3">Sampled in the wild</strain>
    </source>
</reference>
<dbReference type="OrthoDB" id="5783963at2759"/>
<feature type="compositionally biased region" description="Basic and acidic residues" evidence="1">
    <location>
        <begin position="247"/>
        <end position="256"/>
    </location>
</feature>
<dbReference type="EMBL" id="KZ308946">
    <property type="protein sequence ID" value="KAG8235761.1"/>
    <property type="molecule type" value="Genomic_DNA"/>
</dbReference>
<organism evidence="3 4">
    <name type="scientific">Ladona fulva</name>
    <name type="common">Scarce chaser dragonfly</name>
    <name type="synonym">Libellula fulva</name>
    <dbReference type="NCBI Taxonomy" id="123851"/>
    <lineage>
        <taxon>Eukaryota</taxon>
        <taxon>Metazoa</taxon>
        <taxon>Ecdysozoa</taxon>
        <taxon>Arthropoda</taxon>
        <taxon>Hexapoda</taxon>
        <taxon>Insecta</taxon>
        <taxon>Pterygota</taxon>
        <taxon>Palaeoptera</taxon>
        <taxon>Odonata</taxon>
        <taxon>Epiprocta</taxon>
        <taxon>Anisoptera</taxon>
        <taxon>Libelluloidea</taxon>
        <taxon>Libellulidae</taxon>
        <taxon>Ladona</taxon>
    </lineage>
</organism>
<feature type="domain" description="AATF leucine zipper-containing" evidence="2">
    <location>
        <begin position="62"/>
        <end position="191"/>
    </location>
</feature>
<protein>
    <recommendedName>
        <fullName evidence="2">AATF leucine zipper-containing domain-containing protein</fullName>
    </recommendedName>
</protein>
<evidence type="ECO:0000256" key="1">
    <source>
        <dbReference type="SAM" id="MobiDB-lite"/>
    </source>
</evidence>
<dbReference type="PANTHER" id="PTHR15565">
    <property type="entry name" value="AATF PROTEIN APOPTOSIS ANTAGONIZING TRANSCRIPTION FACTOR"/>
    <property type="match status" value="1"/>
</dbReference>
<feature type="compositionally biased region" description="Acidic residues" evidence="1">
    <location>
        <begin position="17"/>
        <end position="42"/>
    </location>
</feature>
<evidence type="ECO:0000313" key="3">
    <source>
        <dbReference type="EMBL" id="KAG8235761.1"/>
    </source>
</evidence>
<gene>
    <name evidence="3" type="ORF">J437_LFUL015382</name>
</gene>
<dbReference type="Proteomes" id="UP000792457">
    <property type="component" value="Unassembled WGS sequence"/>
</dbReference>
<keyword evidence="4" id="KW-1185">Reference proteome</keyword>
<feature type="region of interest" description="Disordered" evidence="1">
    <location>
        <begin position="247"/>
        <end position="268"/>
    </location>
</feature>
<feature type="region of interest" description="Disordered" evidence="1">
    <location>
        <begin position="16"/>
        <end position="45"/>
    </location>
</feature>
<evidence type="ECO:0000259" key="2">
    <source>
        <dbReference type="Pfam" id="PF13339"/>
    </source>
</evidence>
<dbReference type="InterPro" id="IPR039223">
    <property type="entry name" value="AATF/Bfr2"/>
</dbReference>
<comment type="caution">
    <text evidence="3">The sequence shown here is derived from an EMBL/GenBank/DDBJ whole genome shotgun (WGS) entry which is preliminary data.</text>
</comment>
<dbReference type="Pfam" id="PF13339">
    <property type="entry name" value="AATF-Che1"/>
    <property type="match status" value="1"/>
</dbReference>
<name>A0A8K0P6M0_LADFU</name>
<dbReference type="PANTHER" id="PTHR15565:SF0">
    <property type="entry name" value="PROTEIN AATF"/>
    <property type="match status" value="1"/>
</dbReference>
<accession>A0A8K0P6M0</accession>